<dbReference type="CDD" id="cd20273">
    <property type="entry name" value="Complex1_LYR_unchar"/>
    <property type="match status" value="1"/>
</dbReference>
<accession>A0A9P3HAQ4</accession>
<feature type="region of interest" description="Disordered" evidence="2">
    <location>
        <begin position="122"/>
        <end position="173"/>
    </location>
</feature>
<dbReference type="EMBL" id="BQFW01000007">
    <property type="protein sequence ID" value="GJJ73055.1"/>
    <property type="molecule type" value="Genomic_DNA"/>
</dbReference>
<evidence type="ECO:0000259" key="3">
    <source>
        <dbReference type="Pfam" id="PF20263"/>
    </source>
</evidence>
<comment type="caution">
    <text evidence="4">The sequence shown here is derived from an EMBL/GenBank/DDBJ whole genome shotgun (WGS) entry which is preliminary data.</text>
</comment>
<organism evidence="4 5">
    <name type="scientific">Entomortierella parvispora</name>
    <dbReference type="NCBI Taxonomy" id="205924"/>
    <lineage>
        <taxon>Eukaryota</taxon>
        <taxon>Fungi</taxon>
        <taxon>Fungi incertae sedis</taxon>
        <taxon>Mucoromycota</taxon>
        <taxon>Mortierellomycotina</taxon>
        <taxon>Mortierellomycetes</taxon>
        <taxon>Mortierellales</taxon>
        <taxon>Mortierellaceae</taxon>
        <taxon>Entomortierella</taxon>
    </lineage>
</organism>
<evidence type="ECO:0000313" key="4">
    <source>
        <dbReference type="EMBL" id="GJJ73055.1"/>
    </source>
</evidence>
<feature type="domain" description="LYR motif-containing protein Cup1-like N-terminal" evidence="3">
    <location>
        <begin position="23"/>
        <end position="107"/>
    </location>
</feature>
<evidence type="ECO:0000256" key="2">
    <source>
        <dbReference type="SAM" id="MobiDB-lite"/>
    </source>
</evidence>
<keyword evidence="1" id="KW-0175">Coiled coil</keyword>
<feature type="compositionally biased region" description="Low complexity" evidence="2">
    <location>
        <begin position="149"/>
        <end position="169"/>
    </location>
</feature>
<dbReference type="AlphaFoldDB" id="A0A9P3HAQ4"/>
<dbReference type="Proteomes" id="UP000827284">
    <property type="component" value="Unassembled WGS sequence"/>
</dbReference>
<name>A0A9P3HAQ4_9FUNG</name>
<reference evidence="4" key="2">
    <citation type="journal article" date="2022" name="Microbiol. Resour. Announc.">
        <title>Whole-Genome Sequence of Entomortierella parvispora E1425, a Mucoromycotan Fungus Associated with Burkholderiaceae-Related Endosymbiotic Bacteria.</title>
        <authorList>
            <person name="Herlambang A."/>
            <person name="Guo Y."/>
            <person name="Takashima Y."/>
            <person name="Narisawa K."/>
            <person name="Ohta H."/>
            <person name="Nishizawa T."/>
        </authorList>
    </citation>
    <scope>NUCLEOTIDE SEQUENCE</scope>
    <source>
        <strain evidence="4">E1425</strain>
    </source>
</reference>
<dbReference type="Pfam" id="PF20263">
    <property type="entry name" value="LYRM2-like"/>
    <property type="match status" value="1"/>
</dbReference>
<proteinExistence type="predicted"/>
<evidence type="ECO:0000313" key="5">
    <source>
        <dbReference type="Proteomes" id="UP000827284"/>
    </source>
</evidence>
<gene>
    <name evidence="4" type="ORF">EMPS_05413</name>
</gene>
<keyword evidence="5" id="KW-1185">Reference proteome</keyword>
<sequence length="458" mass="50871">MPTVAPVPASFTALSHRAQVVYLYRHILRESARFFDERTSQWARARAQETFAKNKRQRNNDRVQKNMADARKALRLLERANQMDLKAVQRLLRSSHGLQGVERRRLMQPLVDSARVRTLSPSRLATSLSGMGSHMPTIATTPTINGQESSSSSSSSPSTSSSSSLSSSSIPQSTNLTTEQLAGILAESIQQPKPLFFKKERTIPPIYSAPVAALIKSTGKSIEPTLPEPLFKPLHGKREANLRWRFFSKQISKLKPPLPAEIRQEVEWKSRIGLNRLGSRMDSNKQDGTTTLPPVNRLALTPTAASMTEDSFSTAFKEWEERILQTIRAWNKNGQEQKAKRFETGRFHPSIGGKPAKSNTLTPRLYRRLWRQLLDEVPVLDIEATGVLANGKDAGEGQKLSPSNLAFSVSKSPESHHLRATAGLREMAVVNDFDRIGMVVGADAPPTPNKKTRKNKGA</sequence>
<protein>
    <submittedName>
        <fullName evidence="4">LYR motif-containing protein 4</fullName>
    </submittedName>
</protein>
<feature type="compositionally biased region" description="Polar residues" evidence="2">
    <location>
        <begin position="138"/>
        <end position="148"/>
    </location>
</feature>
<reference evidence="4" key="1">
    <citation type="submission" date="2021-11" db="EMBL/GenBank/DDBJ databases">
        <authorList>
            <person name="Herlambang A."/>
            <person name="Guo Y."/>
            <person name="Takashima Y."/>
            <person name="Nishizawa T."/>
        </authorList>
    </citation>
    <scope>NUCLEOTIDE SEQUENCE</scope>
    <source>
        <strain evidence="4">E1425</strain>
    </source>
</reference>
<dbReference type="OrthoDB" id="198652at2759"/>
<dbReference type="InterPro" id="IPR046896">
    <property type="entry name" value="Cup1-like_N"/>
</dbReference>
<feature type="coiled-coil region" evidence="1">
    <location>
        <begin position="53"/>
        <end position="80"/>
    </location>
</feature>
<evidence type="ECO:0000256" key="1">
    <source>
        <dbReference type="SAM" id="Coils"/>
    </source>
</evidence>